<dbReference type="Ensembl" id="ENSPANT00000078458.1">
    <property type="protein sequence ID" value="ENSPANP00000052355.1"/>
    <property type="gene ID" value="ENSPANG00000043430.1"/>
</dbReference>
<proteinExistence type="predicted"/>
<dbReference type="GeneTree" id="ENSGT01150000286943"/>
<reference evidence="2" key="3">
    <citation type="submission" date="2025-09" db="UniProtKB">
        <authorList>
            <consortium name="Ensembl"/>
        </authorList>
    </citation>
    <scope>IDENTIFICATION</scope>
</reference>
<name>A0A8I5N0P4_PAPAN</name>
<dbReference type="AlphaFoldDB" id="A0A8I5N0P4"/>
<reference evidence="2 3" key="1">
    <citation type="submission" date="2012-03" db="EMBL/GenBank/DDBJ databases">
        <title>Whole Genome Assembly of Papio anubis.</title>
        <authorList>
            <person name="Liu Y.L."/>
            <person name="Abraham K.A."/>
            <person name="Akbar H.A."/>
            <person name="Ali S.A."/>
            <person name="Anosike U.A."/>
            <person name="Aqrawi P.A."/>
            <person name="Arias F.A."/>
            <person name="Attaway T.A."/>
            <person name="Awwad R.A."/>
            <person name="Babu C.B."/>
            <person name="Bandaranaike D.B."/>
            <person name="Battles P.B."/>
            <person name="Bell A.B."/>
            <person name="Beltran B.B."/>
            <person name="Berhane-Mersha D.B."/>
            <person name="Bess C.B."/>
            <person name="Bickham C.B."/>
            <person name="Bolden T.B."/>
            <person name="Carter K.C."/>
            <person name="Chau D.C."/>
            <person name="Chavez A.C."/>
            <person name="Clerc-Blankenburg K.C."/>
            <person name="Coyle M.C."/>
            <person name="Dao M.D."/>
            <person name="Davila M.L.D."/>
            <person name="Davy-Carroll L.D."/>
            <person name="Denson S.D."/>
            <person name="Dinh H.D."/>
            <person name="Fernandez S.F."/>
            <person name="Fernando P.F."/>
            <person name="Forbes L.F."/>
            <person name="Francis C.F."/>
            <person name="Francisco L.F."/>
            <person name="Fu Q.F."/>
            <person name="Garcia-Iii R.G."/>
            <person name="Garrett T.G."/>
            <person name="Gross S.G."/>
            <person name="Gubbala S.G."/>
            <person name="Hirani K.H."/>
            <person name="Hogues M.H."/>
            <person name="Hollins B.H."/>
            <person name="Jackson L.J."/>
            <person name="Javaid M.J."/>
            <person name="Jhangiani S.J."/>
            <person name="Johnson A.J."/>
            <person name="Johnson B.J."/>
            <person name="Jones J.J."/>
            <person name="Joshi V.J."/>
            <person name="Kalu J.K."/>
            <person name="Khan N.K."/>
            <person name="Korchina V.K."/>
            <person name="Kovar C.K."/>
            <person name="Lago L.L."/>
            <person name="Lara F.L."/>
            <person name="Le T.-K.L."/>
            <person name="Lee S.L."/>
            <person name="Legall-Iii F.L."/>
            <person name="Lemon S.L."/>
            <person name="Liu J.L."/>
            <person name="Liu Y.-S.L."/>
            <person name="Liyanage D.L."/>
            <person name="Lopez J.L."/>
            <person name="Lorensuhewa L.L."/>
            <person name="Mata R.M."/>
            <person name="Mathew T.M."/>
            <person name="Mercado C.M."/>
            <person name="Mercado I.M."/>
            <person name="Morales K.M."/>
            <person name="Morgan M.M."/>
            <person name="Munidasa M.M."/>
            <person name="Ngo D.N."/>
            <person name="Nguyen L.N."/>
            <person name="Nguyen T.N."/>
            <person name="Nguyen N.N."/>
            <person name="Obregon M.O."/>
            <person name="Okwuonu G.O."/>
            <person name="Ongeri F.O."/>
            <person name="Onwere C.O."/>
            <person name="Osifeso I.O."/>
            <person name="Parra A.P."/>
            <person name="Patil S.P."/>
            <person name="Perez A.P."/>
            <person name="Perez Y.P."/>
            <person name="Pham C.P."/>
            <person name="Pu L.-L.P."/>
            <person name="Puazo M.P."/>
            <person name="Quiroz J.Q."/>
            <person name="Rouhana J.R."/>
            <person name="Ruiz M.R."/>
            <person name="Ruiz S.-J.R."/>
            <person name="Saada N.S."/>
            <person name="Santibanez J.S."/>
            <person name="Scheel M.S."/>
            <person name="Schneider B.S."/>
            <person name="Simmons D.S."/>
            <person name="Sisson I.S."/>
            <person name="Tang L.-Y.T."/>
            <person name="Thornton R.T."/>
            <person name="Tisius J.T."/>
            <person name="Toledanes G.T."/>
            <person name="Trejos Z.T."/>
            <person name="Usmani K.U."/>
            <person name="Varghese R.V."/>
            <person name="Vattathil S.V."/>
            <person name="Vee V.V."/>
            <person name="Walker D.W."/>
            <person name="Weissenberger G.W."/>
            <person name="White C.W."/>
            <person name="Williams A.W."/>
            <person name="Woodworth J.W."/>
            <person name="Wright R.W."/>
            <person name="Zhu Y.Z."/>
            <person name="Han Y.H."/>
            <person name="Newsham I.N."/>
            <person name="Nazareth L.N."/>
            <person name="Worley K.W."/>
            <person name="Muzny D.M."/>
            <person name="Rogers J.R."/>
            <person name="Gibbs R.G."/>
        </authorList>
    </citation>
    <scope>NUCLEOTIDE SEQUENCE [LARGE SCALE GENOMIC DNA]</scope>
</reference>
<dbReference type="PANTHER" id="PTHR12138:SF135">
    <property type="entry name" value="SAM DOMAIN-CONTAINING PROTEIN"/>
    <property type="match status" value="1"/>
</dbReference>
<feature type="region of interest" description="Disordered" evidence="1">
    <location>
        <begin position="62"/>
        <end position="115"/>
    </location>
</feature>
<dbReference type="Proteomes" id="UP000028761">
    <property type="component" value="Chromosome 1"/>
</dbReference>
<evidence type="ECO:0000256" key="1">
    <source>
        <dbReference type="SAM" id="MobiDB-lite"/>
    </source>
</evidence>
<accession>A0A8I5N0P4</accession>
<sequence>MAQSQLTATSPLPSSSDSPVSVSQVAGITGVCHHAQLIFAFLVEMGFRHVGQACLELLTSSDPPTSASRVAGRLRQENGVNPGGGACSEPRSRHCTPAWATEQDSVSKKKKKKKKKKAHVLLEDKDCFSDEVLTISEGYIVKAQKTLLN</sequence>
<evidence type="ECO:0000313" key="3">
    <source>
        <dbReference type="Proteomes" id="UP000028761"/>
    </source>
</evidence>
<protein>
    <submittedName>
        <fullName evidence="2">Uncharacterized protein</fullName>
    </submittedName>
</protein>
<feature type="region of interest" description="Disordered" evidence="1">
    <location>
        <begin position="1"/>
        <end position="20"/>
    </location>
</feature>
<keyword evidence="3" id="KW-1185">Reference proteome</keyword>
<dbReference type="PRINTS" id="PR02045">
    <property type="entry name" value="F138DOMAIN"/>
</dbReference>
<evidence type="ECO:0000313" key="2">
    <source>
        <dbReference type="Ensembl" id="ENSPANP00000052355.1"/>
    </source>
</evidence>
<reference evidence="2" key="2">
    <citation type="submission" date="2025-08" db="UniProtKB">
        <authorList>
            <consortium name="Ensembl"/>
        </authorList>
    </citation>
    <scope>IDENTIFICATION</scope>
</reference>
<dbReference type="PANTHER" id="PTHR12138">
    <property type="entry name" value="PRIMATE-EXPANDED PROTEIN FAMILY"/>
    <property type="match status" value="1"/>
</dbReference>
<organism evidence="2 3">
    <name type="scientific">Papio anubis</name>
    <name type="common">Olive baboon</name>
    <dbReference type="NCBI Taxonomy" id="9555"/>
    <lineage>
        <taxon>Eukaryota</taxon>
        <taxon>Metazoa</taxon>
        <taxon>Chordata</taxon>
        <taxon>Craniata</taxon>
        <taxon>Vertebrata</taxon>
        <taxon>Euteleostomi</taxon>
        <taxon>Mammalia</taxon>
        <taxon>Eutheria</taxon>
        <taxon>Euarchontoglires</taxon>
        <taxon>Primates</taxon>
        <taxon>Haplorrhini</taxon>
        <taxon>Catarrhini</taxon>
        <taxon>Cercopithecidae</taxon>
        <taxon>Cercopithecinae</taxon>
        <taxon>Papio</taxon>
    </lineage>
</organism>